<gene>
    <name evidence="2" type="ORF">BCR43DRAFT_490384</name>
</gene>
<feature type="compositionally biased region" description="Basic and acidic residues" evidence="1">
    <location>
        <begin position="141"/>
        <end position="174"/>
    </location>
</feature>
<accession>A0A1X2HFX1</accession>
<dbReference type="Proteomes" id="UP000242180">
    <property type="component" value="Unassembled WGS sequence"/>
</dbReference>
<feature type="compositionally biased region" description="Basic residues" evidence="1">
    <location>
        <begin position="87"/>
        <end position="98"/>
    </location>
</feature>
<comment type="caution">
    <text evidence="2">The sequence shown here is derived from an EMBL/GenBank/DDBJ whole genome shotgun (WGS) entry which is preliminary data.</text>
</comment>
<proteinExistence type="predicted"/>
<keyword evidence="3" id="KW-1185">Reference proteome</keyword>
<feature type="region of interest" description="Disordered" evidence="1">
    <location>
        <begin position="256"/>
        <end position="292"/>
    </location>
</feature>
<feature type="compositionally biased region" description="Basic and acidic residues" evidence="1">
    <location>
        <begin position="19"/>
        <end position="28"/>
    </location>
</feature>
<sequence>MESPLLPKYLTDRPSSPDASREPSREPSKLPSPASSPSASTVSPQTSTATTTTATTNTTTATTENTSIPASIPATNTSSASTASSAVHRRTAKEKGKGRAAPSKGESPVKMAPSPPPPVPDPKETRSKRSLSLSKTKRAARKEPEEDKTKQQEQTRESPKIDKEDDTALVRDESPPAFLMEDPLLAPQPDTRERTHDEFEFEGFTLSPIRPTGDAVRRFPGLSRLGSGSGIFASTPSNQTARTKIALPDDDVLVEGGLASSTPIASQVSQASQEPPQEPSQEASRGNDPNDLITFDLSQTQLRQTVEDYLRSITDEEVRRVRSHGEARIQEIESMIETVRQNITQGST</sequence>
<evidence type="ECO:0000256" key="1">
    <source>
        <dbReference type="SAM" id="MobiDB-lite"/>
    </source>
</evidence>
<feature type="compositionally biased region" description="Low complexity" evidence="1">
    <location>
        <begin position="265"/>
        <end position="284"/>
    </location>
</feature>
<evidence type="ECO:0000313" key="2">
    <source>
        <dbReference type="EMBL" id="ORY97802.1"/>
    </source>
</evidence>
<dbReference type="OrthoDB" id="2196114at2759"/>
<dbReference type="EMBL" id="MCGN01000004">
    <property type="protein sequence ID" value="ORY97802.1"/>
    <property type="molecule type" value="Genomic_DNA"/>
</dbReference>
<dbReference type="AlphaFoldDB" id="A0A1X2HFX1"/>
<evidence type="ECO:0000313" key="3">
    <source>
        <dbReference type="Proteomes" id="UP000242180"/>
    </source>
</evidence>
<reference evidence="2 3" key="1">
    <citation type="submission" date="2016-07" db="EMBL/GenBank/DDBJ databases">
        <title>Pervasive Adenine N6-methylation of Active Genes in Fungi.</title>
        <authorList>
            <consortium name="DOE Joint Genome Institute"/>
            <person name="Mondo S.J."/>
            <person name="Dannebaum R.O."/>
            <person name="Kuo R.C."/>
            <person name="Labutti K."/>
            <person name="Haridas S."/>
            <person name="Kuo A."/>
            <person name="Salamov A."/>
            <person name="Ahrendt S.R."/>
            <person name="Lipzen A."/>
            <person name="Sullivan W."/>
            <person name="Andreopoulos W.B."/>
            <person name="Clum A."/>
            <person name="Lindquist E."/>
            <person name="Daum C."/>
            <person name="Ramamoorthy G.K."/>
            <person name="Gryganskyi A."/>
            <person name="Culley D."/>
            <person name="Magnuson J.K."/>
            <person name="James T.Y."/>
            <person name="O'Malley M.A."/>
            <person name="Stajich J.E."/>
            <person name="Spatafora J.W."/>
            <person name="Visel A."/>
            <person name="Grigoriev I.V."/>
        </authorList>
    </citation>
    <scope>NUCLEOTIDE SEQUENCE [LARGE SCALE GENOMIC DNA]</scope>
    <source>
        <strain evidence="2 3">NRRL 2496</strain>
    </source>
</reference>
<organism evidence="2 3">
    <name type="scientific">Syncephalastrum racemosum</name>
    <name type="common">Filamentous fungus</name>
    <dbReference type="NCBI Taxonomy" id="13706"/>
    <lineage>
        <taxon>Eukaryota</taxon>
        <taxon>Fungi</taxon>
        <taxon>Fungi incertae sedis</taxon>
        <taxon>Mucoromycota</taxon>
        <taxon>Mucoromycotina</taxon>
        <taxon>Mucoromycetes</taxon>
        <taxon>Mucorales</taxon>
        <taxon>Syncephalastraceae</taxon>
        <taxon>Syncephalastrum</taxon>
    </lineage>
</organism>
<dbReference type="InParanoid" id="A0A1X2HFX1"/>
<protein>
    <submittedName>
        <fullName evidence="2">Uncharacterized protein</fullName>
    </submittedName>
</protein>
<feature type="region of interest" description="Disordered" evidence="1">
    <location>
        <begin position="1"/>
        <end position="236"/>
    </location>
</feature>
<name>A0A1X2HFX1_SYNRA</name>
<feature type="compositionally biased region" description="Low complexity" evidence="1">
    <location>
        <begin position="29"/>
        <end position="86"/>
    </location>
</feature>